<evidence type="ECO:0000256" key="1">
    <source>
        <dbReference type="SAM" id="MobiDB-lite"/>
    </source>
</evidence>
<dbReference type="VEuPathDB" id="TriTrypDB:LtaPh_3651600"/>
<name>A0A640KVD8_LEITA</name>
<proteinExistence type="predicted"/>
<reference evidence="2" key="1">
    <citation type="submission" date="2019-11" db="EMBL/GenBank/DDBJ databases">
        <title>Leishmania tarentolae CDS.</title>
        <authorList>
            <person name="Goto Y."/>
            <person name="Yamagishi J."/>
        </authorList>
    </citation>
    <scope>NUCLEOTIDE SEQUENCE [LARGE SCALE GENOMIC DNA]</scope>
    <source>
        <strain evidence="2">Parrot Tar II</strain>
    </source>
</reference>
<keyword evidence="3" id="KW-1185">Reference proteome</keyword>
<sequence length="400" mass="45249">MSALNDSRTTSRRVLPSGKSNAQWLQLIPPSLCVDDVGTSSAGGGISDMERACEHPHSIHSEEEGDAEADSFPEQCLRLIQRDVHRHELQIASLLSEKHEHCENLANVYEELEKVLRKIQLAPLSDLKGYTSSSPASTFCAPSSDEDSYTASSTVCALASSLQERFHQVLQRHQDRVYDVLVDYRQEVDKNESETGRRLCVLEEAIAQIQSDVRQLQHTTSIQAEELRQFQQHMRQRIEAVAAQQEVQRAALEAIGEARETLETNLLSKIQDDLNRLRADTKTARTQQIRRENDFEEQIRTLLSSQQRTEEVLEGHRASILQLQNKDSLEGAFHEVKDWLGDLEKRMVSRGELLQWTESLRSEIHQMRRVTGGGLVYTTESNSPAQDSLQTEGFARAHAV</sequence>
<protein>
    <submittedName>
        <fullName evidence="2">Uncharacterized protein</fullName>
    </submittedName>
</protein>
<evidence type="ECO:0000313" key="2">
    <source>
        <dbReference type="EMBL" id="GET93603.1"/>
    </source>
</evidence>
<accession>A0A640KVD8</accession>
<evidence type="ECO:0000313" key="3">
    <source>
        <dbReference type="Proteomes" id="UP000419144"/>
    </source>
</evidence>
<dbReference type="EMBL" id="BLBS01000057">
    <property type="protein sequence ID" value="GET93603.1"/>
    <property type="molecule type" value="Genomic_DNA"/>
</dbReference>
<comment type="caution">
    <text evidence="2">The sequence shown here is derived from an EMBL/GenBank/DDBJ whole genome shotgun (WGS) entry which is preliminary data.</text>
</comment>
<dbReference type="AlphaFoldDB" id="A0A640KVD8"/>
<dbReference type="Proteomes" id="UP000419144">
    <property type="component" value="Unassembled WGS sequence"/>
</dbReference>
<feature type="region of interest" description="Disordered" evidence="1">
    <location>
        <begin position="381"/>
        <end position="400"/>
    </location>
</feature>
<organism evidence="2 3">
    <name type="scientific">Leishmania tarentolae</name>
    <name type="common">Sauroleishmania tarentolae</name>
    <dbReference type="NCBI Taxonomy" id="5689"/>
    <lineage>
        <taxon>Eukaryota</taxon>
        <taxon>Discoba</taxon>
        <taxon>Euglenozoa</taxon>
        <taxon>Kinetoplastea</taxon>
        <taxon>Metakinetoplastina</taxon>
        <taxon>Trypanosomatida</taxon>
        <taxon>Trypanosomatidae</taxon>
        <taxon>Leishmaniinae</taxon>
        <taxon>Leishmania</taxon>
        <taxon>lizard Leishmania</taxon>
    </lineage>
</organism>
<dbReference type="OrthoDB" id="262831at2759"/>
<gene>
    <name evidence="2" type="ORF">LtaPh_3651600</name>
</gene>
<feature type="compositionally biased region" description="Polar residues" evidence="1">
    <location>
        <begin position="381"/>
        <end position="391"/>
    </location>
</feature>